<feature type="transmembrane region" description="Helical" evidence="10">
    <location>
        <begin position="567"/>
        <end position="586"/>
    </location>
</feature>
<dbReference type="InterPro" id="IPR025383">
    <property type="entry name" value="MrpA_C/MbhD"/>
</dbReference>
<feature type="transmembrane region" description="Helical" evidence="10">
    <location>
        <begin position="688"/>
        <end position="706"/>
    </location>
</feature>
<feature type="transmembrane region" description="Helical" evidence="10">
    <location>
        <begin position="626"/>
        <end position="644"/>
    </location>
</feature>
<evidence type="ECO:0000259" key="11">
    <source>
        <dbReference type="Pfam" id="PF00361"/>
    </source>
</evidence>
<feature type="transmembrane region" description="Helical" evidence="10">
    <location>
        <begin position="854"/>
        <end position="876"/>
    </location>
</feature>
<feature type="transmembrane region" description="Helical" evidence="10">
    <location>
        <begin position="76"/>
        <end position="96"/>
    </location>
</feature>
<dbReference type="GO" id="GO:0006811">
    <property type="term" value="P:monoatomic ion transport"/>
    <property type="evidence" value="ECO:0007669"/>
    <property type="project" value="UniProtKB-KW"/>
</dbReference>
<evidence type="ECO:0000259" key="15">
    <source>
        <dbReference type="Pfam" id="PF20501"/>
    </source>
</evidence>
<dbReference type="InterPro" id="IPR050616">
    <property type="entry name" value="CPA3_Na-H_Antiporter_A"/>
</dbReference>
<protein>
    <submittedName>
        <fullName evidence="16">Monovalent cation/H+ antiporter subunit A</fullName>
    </submittedName>
</protein>
<dbReference type="PRINTS" id="PR01434">
    <property type="entry name" value="NADHDHGNASE5"/>
</dbReference>
<organism evidence="16 17">
    <name type="scientific">Marinimicrococcus flavescens</name>
    <dbReference type="NCBI Taxonomy" id="3031815"/>
    <lineage>
        <taxon>Bacteria</taxon>
        <taxon>Pseudomonadati</taxon>
        <taxon>Pseudomonadota</taxon>
        <taxon>Alphaproteobacteria</taxon>
        <taxon>Geminicoccales</taxon>
        <taxon>Geminicoccaceae</taxon>
        <taxon>Marinimicrococcus</taxon>
    </lineage>
</organism>
<feature type="transmembrane region" description="Helical" evidence="10">
    <location>
        <begin position="788"/>
        <end position="809"/>
    </location>
</feature>
<reference evidence="16 17" key="1">
    <citation type="submission" date="2023-03" db="EMBL/GenBank/DDBJ databases">
        <title>YIM 152171 draft genome.</title>
        <authorList>
            <person name="Yang Z."/>
        </authorList>
    </citation>
    <scope>NUCLEOTIDE SEQUENCE [LARGE SCALE GENOMIC DNA]</scope>
    <source>
        <strain evidence="16 17">YIM 152171</strain>
    </source>
</reference>
<keyword evidence="8 10" id="KW-0472">Membrane</keyword>
<keyword evidence="3" id="KW-0050">Antiport</keyword>
<evidence type="ECO:0000256" key="2">
    <source>
        <dbReference type="ARBA" id="ARBA00022448"/>
    </source>
</evidence>
<feature type="domain" description="MrpA C-terminal/MbhD" evidence="14">
    <location>
        <begin position="609"/>
        <end position="673"/>
    </location>
</feature>
<feature type="domain" description="NADH-Ubiquinone oxidoreductase (complex I) chain 5 N-terminal" evidence="12">
    <location>
        <begin position="65"/>
        <end position="110"/>
    </location>
</feature>
<evidence type="ECO:0000313" key="17">
    <source>
        <dbReference type="Proteomes" id="UP001301140"/>
    </source>
</evidence>
<feature type="transmembrane region" description="Helical" evidence="10">
    <location>
        <begin position="269"/>
        <end position="290"/>
    </location>
</feature>
<feature type="domain" description="NADH:quinone oxidoreductase/Mrp antiporter transmembrane" evidence="11">
    <location>
        <begin position="126"/>
        <end position="399"/>
    </location>
</feature>
<dbReference type="Pfam" id="PF00361">
    <property type="entry name" value="Proton_antipo_M"/>
    <property type="match status" value="1"/>
</dbReference>
<feature type="transmembrane region" description="Helical" evidence="10">
    <location>
        <begin position="501"/>
        <end position="522"/>
    </location>
</feature>
<evidence type="ECO:0000256" key="4">
    <source>
        <dbReference type="ARBA" id="ARBA00022475"/>
    </source>
</evidence>
<evidence type="ECO:0000256" key="5">
    <source>
        <dbReference type="ARBA" id="ARBA00022692"/>
    </source>
</evidence>
<dbReference type="Pfam" id="PF20501">
    <property type="entry name" value="MbhE"/>
    <property type="match status" value="1"/>
</dbReference>
<dbReference type="Pfam" id="PF04039">
    <property type="entry name" value="MnhB"/>
    <property type="match status" value="1"/>
</dbReference>
<evidence type="ECO:0000256" key="1">
    <source>
        <dbReference type="ARBA" id="ARBA00004651"/>
    </source>
</evidence>
<dbReference type="Proteomes" id="UP001301140">
    <property type="component" value="Unassembled WGS sequence"/>
</dbReference>
<feature type="transmembrane region" description="Helical" evidence="10">
    <location>
        <begin position="450"/>
        <end position="469"/>
    </location>
</feature>
<keyword evidence="7" id="KW-0406">Ion transport</keyword>
<feature type="domain" description="MrpA C-terminal/MbhE" evidence="15">
    <location>
        <begin position="683"/>
        <end position="767"/>
    </location>
</feature>
<feature type="domain" description="Na+/H+ antiporter MnhB subunit-related protein" evidence="13">
    <location>
        <begin position="789"/>
        <end position="912"/>
    </location>
</feature>
<dbReference type="GO" id="GO:0005886">
    <property type="term" value="C:plasma membrane"/>
    <property type="evidence" value="ECO:0007669"/>
    <property type="project" value="UniProtKB-SubCell"/>
</dbReference>
<evidence type="ECO:0000313" key="16">
    <source>
        <dbReference type="EMBL" id="MDF1585225.1"/>
    </source>
</evidence>
<evidence type="ECO:0000256" key="8">
    <source>
        <dbReference type="ARBA" id="ARBA00023136"/>
    </source>
</evidence>
<evidence type="ECO:0000256" key="6">
    <source>
        <dbReference type="ARBA" id="ARBA00022989"/>
    </source>
</evidence>
<evidence type="ECO:0000259" key="12">
    <source>
        <dbReference type="Pfam" id="PF00662"/>
    </source>
</evidence>
<evidence type="ECO:0000256" key="7">
    <source>
        <dbReference type="ARBA" id="ARBA00023065"/>
    </source>
</evidence>
<dbReference type="InterPro" id="IPR001750">
    <property type="entry name" value="ND/Mrp_TM"/>
</dbReference>
<comment type="caution">
    <text evidence="16">The sequence shown here is derived from an EMBL/GenBank/DDBJ whole genome shotgun (WGS) entry which is preliminary data.</text>
</comment>
<dbReference type="GO" id="GO:0015297">
    <property type="term" value="F:antiporter activity"/>
    <property type="evidence" value="ECO:0007669"/>
    <property type="project" value="UniProtKB-KW"/>
</dbReference>
<dbReference type="RefSeq" id="WP_327787639.1">
    <property type="nucleotide sequence ID" value="NZ_JARGEQ010000016.1"/>
</dbReference>
<evidence type="ECO:0000256" key="3">
    <source>
        <dbReference type="ARBA" id="ARBA00022449"/>
    </source>
</evidence>
<gene>
    <name evidence="16" type="ORF">PZ740_02370</name>
</gene>
<keyword evidence="5 9" id="KW-0812">Transmembrane</keyword>
<feature type="transmembrane region" description="Helical" evidence="10">
    <location>
        <begin position="408"/>
        <end position="430"/>
    </location>
</feature>
<dbReference type="Pfam" id="PF00662">
    <property type="entry name" value="Proton_antipo_N"/>
    <property type="match status" value="1"/>
</dbReference>
<evidence type="ECO:0000256" key="9">
    <source>
        <dbReference type="RuleBase" id="RU000320"/>
    </source>
</evidence>
<dbReference type="AlphaFoldDB" id="A0AAP3XQN3"/>
<feature type="transmembrane region" description="Helical" evidence="10">
    <location>
        <begin position="896"/>
        <end position="916"/>
    </location>
</feature>
<feature type="transmembrane region" description="Helical" evidence="10">
    <location>
        <begin position="205"/>
        <end position="230"/>
    </location>
</feature>
<dbReference type="PANTHER" id="PTHR43373">
    <property type="entry name" value="NA(+)/H(+) ANTIPORTER SUBUNIT"/>
    <property type="match status" value="1"/>
</dbReference>
<keyword evidence="6 10" id="KW-1133">Transmembrane helix</keyword>
<feature type="transmembrane region" description="Helical" evidence="10">
    <location>
        <begin position="650"/>
        <end position="668"/>
    </location>
</feature>
<dbReference type="InterPro" id="IPR001516">
    <property type="entry name" value="Proton_antipo_N"/>
</dbReference>
<feature type="transmembrane region" description="Helical" evidence="10">
    <location>
        <begin position="358"/>
        <end position="382"/>
    </location>
</feature>
<feature type="transmembrane region" description="Helical" evidence="10">
    <location>
        <begin position="108"/>
        <end position="125"/>
    </location>
</feature>
<feature type="transmembrane region" description="Helical" evidence="10">
    <location>
        <begin position="821"/>
        <end position="842"/>
    </location>
</feature>
<keyword evidence="17" id="KW-1185">Reference proteome</keyword>
<evidence type="ECO:0000259" key="13">
    <source>
        <dbReference type="Pfam" id="PF04039"/>
    </source>
</evidence>
<dbReference type="PANTHER" id="PTHR43373:SF1">
    <property type="entry name" value="NA(+)_H(+) ANTIPORTER SUBUNIT A"/>
    <property type="match status" value="1"/>
</dbReference>
<evidence type="ECO:0000259" key="14">
    <source>
        <dbReference type="Pfam" id="PF13244"/>
    </source>
</evidence>
<comment type="subcellular location">
    <subcellularLocation>
        <location evidence="1">Cell membrane</location>
        <topology evidence="1">Multi-pass membrane protein</topology>
    </subcellularLocation>
    <subcellularLocation>
        <location evidence="9">Membrane</location>
        <topology evidence="9">Multi-pass membrane protein</topology>
    </subcellularLocation>
</comment>
<dbReference type="InterPro" id="IPR046806">
    <property type="entry name" value="MrpA_C/MbhE"/>
</dbReference>
<feature type="transmembrane region" description="Helical" evidence="10">
    <location>
        <begin position="242"/>
        <end position="263"/>
    </location>
</feature>
<keyword evidence="4" id="KW-1003">Cell membrane</keyword>
<name>A0AAP3XQN3_9PROT</name>
<dbReference type="EMBL" id="JARGEQ010000016">
    <property type="protein sequence ID" value="MDF1585225.1"/>
    <property type="molecule type" value="Genomic_DNA"/>
</dbReference>
<dbReference type="NCBIfam" id="NF009288">
    <property type="entry name" value="PRK12648.1"/>
    <property type="match status" value="1"/>
</dbReference>
<keyword evidence="2" id="KW-0813">Transport</keyword>
<feature type="transmembrane region" description="Helical" evidence="10">
    <location>
        <begin position="598"/>
        <end position="619"/>
    </location>
</feature>
<feature type="transmembrane region" description="Helical" evidence="10">
    <location>
        <begin position="743"/>
        <end position="761"/>
    </location>
</feature>
<feature type="transmembrane region" description="Helical" evidence="10">
    <location>
        <begin position="162"/>
        <end position="185"/>
    </location>
</feature>
<proteinExistence type="predicted"/>
<accession>A0AAP3XQN3</accession>
<sequence length="962" mass="101275">MNIALIVLLPFIGAILPPLMIRAGRAICTTVTACTTLVSLALLLVQAPAVFRGEVPAVRWEWLPQLGLDASFRIDGLAFLFAFLILFIGLLIILYARHYLSREDPVGRFFAFLLLFQGAMLGIVLSGNLLLLLVFWELTTLSSFLLIGYWRHLPEGRQGARMALAVTGLGGLALIGGVLLLGQIAGSFDLETVLAQGEAIKASPLYLPALILVLLGAFTKSAQFPFHFWLPHAMAAPTPVSAYLHSATMVKAGIFLLARLWPAMAGTDAWFLAVSLTGLLTMGIAAWIALFKDDLKALLAFSTVSHLGLVTMLLGMGTKLAAMAGIFHIINHASFKAGLFMSAGIVDHETGTRDIRRLGGLAHVMPITATLAILATLSMAGIPPFNGFISKEMMLEEAAHTVYAGNDWLFPVLATLAALFSVAYSARFLFHGFLGETRGPLPRKPHDPPAGMWLPVAVLVALVVAIGLFPEQVAGGLVDVATAAVTGAPAPAYELALWHGITPSLLMSGVAVAGGLVLLALYKPVNNLREATPRPEAKRLFDGLIRICVAAAAQVSDRLQNGSLQRYLAIMLVAAIAVGAVAFAGGTHLPGDRPIQPVTSTAVVLWVLLAGASLGALLLHRNRLMTLILTSLVGLVVSLAFLGLSAPDLALTQISVEVVTTILMLLALNLLPKETPRESRAGQRTRDLGIAVLAGAGVAAAAFAVMTRGFETISDFHLAQAKPGGGGTNVVNVILVDFRGYDTFGEIIVLGIAALAIFALLDRNLRGAAARRIATIGRVTESMDAHPLILVVATRVLLPLMLMVAAFIFLRGHNQPGGGFIAGLVAAIAFILQYVASGFAWARDRAHYDHHSMIGVGVLVAGLTGVAAWIFGRPFLTSAFTHVHLPLIGDVEIASAMAFDLGVFATVLGVVVLALANLSRIQSLAQPEPVPAGPMDIVLEPQAGGATVETSAAAITATGGRP</sequence>
<dbReference type="Pfam" id="PF13244">
    <property type="entry name" value="MbhD"/>
    <property type="match status" value="1"/>
</dbReference>
<dbReference type="InterPro" id="IPR007182">
    <property type="entry name" value="MnhB"/>
</dbReference>
<evidence type="ECO:0000256" key="10">
    <source>
        <dbReference type="SAM" id="Phobius"/>
    </source>
</evidence>